<organism evidence="2 3">
    <name type="scientific">Ophiocordyceps camponoti-rufipedis</name>
    <dbReference type="NCBI Taxonomy" id="2004952"/>
    <lineage>
        <taxon>Eukaryota</taxon>
        <taxon>Fungi</taxon>
        <taxon>Dikarya</taxon>
        <taxon>Ascomycota</taxon>
        <taxon>Pezizomycotina</taxon>
        <taxon>Sordariomycetes</taxon>
        <taxon>Hypocreomycetidae</taxon>
        <taxon>Hypocreales</taxon>
        <taxon>Ophiocordycipitaceae</taxon>
        <taxon>Ophiocordyceps</taxon>
    </lineage>
</organism>
<keyword evidence="3" id="KW-1185">Reference proteome</keyword>
<dbReference type="InterPro" id="IPR019236">
    <property type="entry name" value="APP1_cat"/>
</dbReference>
<reference evidence="2 3" key="1">
    <citation type="submission" date="2017-06" db="EMBL/GenBank/DDBJ databases">
        <title>Ant-infecting Ophiocordyceps genomes reveal a high diversity of potential behavioral manipulation genes and a possible major role for enterotoxins.</title>
        <authorList>
            <person name="De Bekker C."/>
            <person name="Evans H.C."/>
            <person name="Brachmann A."/>
            <person name="Hughes D.P."/>
        </authorList>
    </citation>
    <scope>NUCLEOTIDE SEQUENCE [LARGE SCALE GENOMIC DNA]</scope>
    <source>
        <strain evidence="2 3">Map16</strain>
    </source>
</reference>
<dbReference type="PANTHER" id="PTHR28208:SF2">
    <property type="entry name" value="PHOSPHATIDATE PHOSPHATASE APP1 CATALYTIC DOMAIN-CONTAINING PROTEIN"/>
    <property type="match status" value="1"/>
</dbReference>
<evidence type="ECO:0000259" key="1">
    <source>
        <dbReference type="Pfam" id="PF09949"/>
    </source>
</evidence>
<sequence length="439" mass="48389">MLLLLALAAVAVCSPTPSPTSQPVVPTIVPAATPPPDPVAVERRGLGNAKSYLSSLAGEAGSKVASFVDSGVLDFPRGFPTGTEVEKQAGVSASEVEARPTEVLNIPPYANWTDQGWNVRVHGNVYRTPNISQEKIDKLANVFLIDVDVDKLQPGEQAQARNLTRAIFVVGEGDRSVTMDFVNDVSVRANASGGAVNATGGAQTIRLPFNTTRQGDFDVFVPLKNTTTNGRGLMPGNETSRVQTINLYAQGTDTGNATAYLVPTRGVTIVSDIDDILRVTKIYQPKEGLLNTFARPFRPWMNMPDIYANWSRSVPDAHFHYLTTTPEQGTRLYMDFIYKTYPLGSFDTRPLNFSDVKATLSIRKFLLEKVIATFPERKFVLVADTSNRDVMRDYPLMYREHPEQVSCILLRNTSATDEADKFPYDTKGFRDVPREKYIA</sequence>
<dbReference type="OrthoDB" id="414243at2759"/>
<dbReference type="Proteomes" id="UP000226431">
    <property type="component" value="Unassembled WGS sequence"/>
</dbReference>
<dbReference type="GO" id="GO:0030479">
    <property type="term" value="C:actin cortical patch"/>
    <property type="evidence" value="ECO:0007669"/>
    <property type="project" value="TreeGrafter"/>
</dbReference>
<feature type="domain" description="Phosphatidate phosphatase APP1 catalytic" evidence="1">
    <location>
        <begin position="267"/>
        <end position="412"/>
    </location>
</feature>
<gene>
    <name evidence="2" type="ORF">CDD80_6940</name>
</gene>
<accession>A0A2C5YN90</accession>
<protein>
    <recommendedName>
        <fullName evidence="1">Phosphatidate phosphatase APP1 catalytic domain-containing protein</fullName>
    </recommendedName>
</protein>
<dbReference type="EMBL" id="NJES01000809">
    <property type="protein sequence ID" value="PHH69196.1"/>
    <property type="molecule type" value="Genomic_DNA"/>
</dbReference>
<dbReference type="AlphaFoldDB" id="A0A2C5YN90"/>
<dbReference type="PANTHER" id="PTHR28208">
    <property type="entry name" value="PHOSPHATIDATE PHOSPHATASE APP1"/>
    <property type="match status" value="1"/>
</dbReference>
<dbReference type="InterPro" id="IPR052935">
    <property type="entry name" value="Mg2+_PAP"/>
</dbReference>
<dbReference type="STRING" id="2004952.A0A2C5YN90"/>
<dbReference type="Pfam" id="PF09949">
    <property type="entry name" value="APP1_cat"/>
    <property type="match status" value="1"/>
</dbReference>
<proteinExistence type="predicted"/>
<name>A0A2C5YN90_9HYPO</name>
<dbReference type="GO" id="GO:0008195">
    <property type="term" value="F:phosphatidate phosphatase activity"/>
    <property type="evidence" value="ECO:0007669"/>
    <property type="project" value="InterPro"/>
</dbReference>
<evidence type="ECO:0000313" key="3">
    <source>
        <dbReference type="Proteomes" id="UP000226431"/>
    </source>
</evidence>
<comment type="caution">
    <text evidence="2">The sequence shown here is derived from an EMBL/GenBank/DDBJ whole genome shotgun (WGS) entry which is preliminary data.</text>
</comment>
<evidence type="ECO:0000313" key="2">
    <source>
        <dbReference type="EMBL" id="PHH69196.1"/>
    </source>
</evidence>